<dbReference type="EMBL" id="JAGTXO010000006">
    <property type="protein sequence ID" value="KAG8467210.1"/>
    <property type="molecule type" value="Genomic_DNA"/>
</dbReference>
<organism evidence="2">
    <name type="scientific">Diacronema lutheri</name>
    <name type="common">Unicellular marine alga</name>
    <name type="synonym">Monochrysis lutheri</name>
    <dbReference type="NCBI Taxonomy" id="2081491"/>
    <lineage>
        <taxon>Eukaryota</taxon>
        <taxon>Haptista</taxon>
        <taxon>Haptophyta</taxon>
        <taxon>Pavlovophyceae</taxon>
        <taxon>Pavlovales</taxon>
        <taxon>Pavlovaceae</taxon>
        <taxon>Diacronema</taxon>
    </lineage>
</organism>
<reference evidence="3" key="2">
    <citation type="submission" date="2021-05" db="EMBL/GenBank/DDBJ databases">
        <title>The genome of the haptophyte Pavlova lutheri (Diacronema luteri, Pavlovales) - a model for lipid biosynthesis in eukaryotic algae.</title>
        <authorList>
            <person name="Hulatt C.J."/>
            <person name="Posewitz M.C."/>
        </authorList>
    </citation>
    <scope>NUCLEOTIDE SEQUENCE</scope>
    <source>
        <strain evidence="3">NIVA-4/92</strain>
    </source>
</reference>
<dbReference type="InterPro" id="IPR021883">
    <property type="entry name" value="LPA1-like"/>
</dbReference>
<name>A0A7R9UKN4_DIALT</name>
<proteinExistence type="predicted"/>
<reference evidence="2" key="1">
    <citation type="submission" date="2021-01" db="EMBL/GenBank/DDBJ databases">
        <authorList>
            <person name="Corre E."/>
            <person name="Pelletier E."/>
            <person name="Niang G."/>
            <person name="Scheremetjew M."/>
            <person name="Finn R."/>
            <person name="Kale V."/>
            <person name="Holt S."/>
            <person name="Cochrane G."/>
            <person name="Meng A."/>
            <person name="Brown T."/>
            <person name="Cohen L."/>
        </authorList>
    </citation>
    <scope>NUCLEOTIDE SEQUENCE</scope>
    <source>
        <strain evidence="2">RCC1537</strain>
    </source>
</reference>
<evidence type="ECO:0000256" key="1">
    <source>
        <dbReference type="SAM" id="MobiDB-lite"/>
    </source>
</evidence>
<dbReference type="OrthoDB" id="10636202at2759"/>
<feature type="region of interest" description="Disordered" evidence="1">
    <location>
        <begin position="209"/>
        <end position="240"/>
    </location>
</feature>
<dbReference type="PANTHER" id="PTHR35498">
    <property type="entry name" value="PROTEIN LOW PSII ACCUMULATION 1, CHLOROPLASTIC"/>
    <property type="match status" value="1"/>
</dbReference>
<dbReference type="Proteomes" id="UP000751190">
    <property type="component" value="Unassembled WGS sequence"/>
</dbReference>
<sequence>MVPVALVLHFVITFTSPHRSVPIGARCAPAARVHVEASVGRLVRNTIYVGFAVAAGTSAVSVVQELASAAQGGAEASELVKSATGLGVDMAVLATVATSYTIDQRAASRPVESRARAPKPQLASALTDLRELPLTIRAPEPSADDERPTLVERQVLLRVLQEDAKQAVVLVVGCARAVDDILLSAIVQSGSFVPANVLLVPVVYGAAADGDGAEATPREPKGFAKPGRRRSAQQPYVANPIDGEGGRWSRALDAEVAAAREQGARAAVPFDPLERGLLFVLGPEQKVLQRRLGRPSWDDFIEEIAREAAGAAAPLGGSPS</sequence>
<accession>A0A7R9UKN4</accession>
<protein>
    <submittedName>
        <fullName evidence="2">Uncharacterized protein</fullName>
    </submittedName>
</protein>
<evidence type="ECO:0000313" key="2">
    <source>
        <dbReference type="EMBL" id="CAD8267319.1"/>
    </source>
</evidence>
<evidence type="ECO:0000313" key="4">
    <source>
        <dbReference type="Proteomes" id="UP000751190"/>
    </source>
</evidence>
<gene>
    <name evidence="3" type="ORF">KFE25_000526</name>
    <name evidence="2" type="ORF">PLUT1463_LOCUS1633</name>
</gene>
<dbReference type="Pfam" id="PF11998">
    <property type="entry name" value="DUF3493"/>
    <property type="match status" value="1"/>
</dbReference>
<dbReference type="PANTHER" id="PTHR35498:SF1">
    <property type="entry name" value="LOW PSII ACCUMULATION-LIKE PROTEIN"/>
    <property type="match status" value="1"/>
</dbReference>
<evidence type="ECO:0000313" key="3">
    <source>
        <dbReference type="EMBL" id="KAG8467210.1"/>
    </source>
</evidence>
<dbReference type="EMBL" id="HBEB01002460">
    <property type="protein sequence ID" value="CAD8267319.1"/>
    <property type="molecule type" value="Transcribed_RNA"/>
</dbReference>
<keyword evidence="4" id="KW-1185">Reference proteome</keyword>
<dbReference type="AlphaFoldDB" id="A0A7R9UKN4"/>